<keyword evidence="3" id="KW-1185">Reference proteome</keyword>
<dbReference type="Proteomes" id="UP001327219">
    <property type="component" value="Chromosome"/>
</dbReference>
<evidence type="ECO:0000259" key="1">
    <source>
        <dbReference type="Pfam" id="PF01609"/>
    </source>
</evidence>
<accession>A0ABZ0UNY9</accession>
<name>A0ABZ0UNY9_9RICK</name>
<gene>
    <name evidence="2" type="ORF">Bandiella_00824</name>
</gene>
<proteinExistence type="predicted"/>
<evidence type="ECO:0000313" key="3">
    <source>
        <dbReference type="Proteomes" id="UP001327219"/>
    </source>
</evidence>
<dbReference type="InterPro" id="IPR002559">
    <property type="entry name" value="Transposase_11"/>
</dbReference>
<evidence type="ECO:0000313" key="2">
    <source>
        <dbReference type="EMBL" id="WPX96704.1"/>
    </source>
</evidence>
<organism evidence="2 3">
    <name type="scientific">Candidatus Bandiella euplotis</name>
    <dbReference type="NCBI Taxonomy" id="1664265"/>
    <lineage>
        <taxon>Bacteria</taxon>
        <taxon>Pseudomonadati</taxon>
        <taxon>Pseudomonadota</taxon>
        <taxon>Alphaproteobacteria</taxon>
        <taxon>Rickettsiales</taxon>
        <taxon>Candidatus Midichloriaceae</taxon>
        <taxon>Candidatus Bandiella</taxon>
    </lineage>
</organism>
<dbReference type="Pfam" id="PF01609">
    <property type="entry name" value="DDE_Tnp_1"/>
    <property type="match status" value="1"/>
</dbReference>
<protein>
    <submittedName>
        <fullName evidence="2">IS5 family transposase</fullName>
    </submittedName>
</protein>
<dbReference type="EMBL" id="CP110820">
    <property type="protein sequence ID" value="WPX96704.1"/>
    <property type="molecule type" value="Genomic_DNA"/>
</dbReference>
<dbReference type="PANTHER" id="PTHR35604:SF2">
    <property type="entry name" value="TRANSPOSASE INSH FOR INSERTION SEQUENCE ELEMENT IS5A-RELATED"/>
    <property type="match status" value="1"/>
</dbReference>
<feature type="domain" description="Transposase IS4-like" evidence="1">
    <location>
        <begin position="9"/>
        <end position="86"/>
    </location>
</feature>
<sequence>MVVNFGMAIRKHVSVDIQSGMINKVAITPANVTDAKGVAHVLPNSGAVYADKGYCVAPAKNAAKSRGIHFCAIKKNNMKQKNFDLDRYYTSIRAPFERVFSQDNKRLRYIGIAKNQFAEFMNAICFNFKTFNGLTA</sequence>
<dbReference type="PANTHER" id="PTHR35604">
    <property type="entry name" value="TRANSPOSASE INSH FOR INSERTION SEQUENCE ELEMENT IS5A-RELATED"/>
    <property type="match status" value="1"/>
</dbReference>
<reference evidence="2 3" key="1">
    <citation type="submission" date="2022-11" db="EMBL/GenBank/DDBJ databases">
        <title>Host association and intracellularity evolved multiple times independently in the Rickettsiales.</title>
        <authorList>
            <person name="Castelli M."/>
            <person name="Nardi T."/>
            <person name="Gammuto L."/>
            <person name="Bellinzona G."/>
            <person name="Sabaneyeva E."/>
            <person name="Potekhin A."/>
            <person name="Serra V."/>
            <person name="Petroni G."/>
            <person name="Sassera D."/>
        </authorList>
    </citation>
    <scope>NUCLEOTIDE SEQUENCE [LARGE SCALE GENOMIC DNA]</scope>
    <source>
        <strain evidence="2 3">NDG2</strain>
    </source>
</reference>